<name>A0ABN2S3B2_9MICO</name>
<proteinExistence type="predicted"/>
<organism evidence="1 2">
    <name type="scientific">Microbacterium pumilum</name>
    <dbReference type="NCBI Taxonomy" id="344165"/>
    <lineage>
        <taxon>Bacteria</taxon>
        <taxon>Bacillati</taxon>
        <taxon>Actinomycetota</taxon>
        <taxon>Actinomycetes</taxon>
        <taxon>Micrococcales</taxon>
        <taxon>Microbacteriaceae</taxon>
        <taxon>Microbacterium</taxon>
    </lineage>
</organism>
<evidence type="ECO:0008006" key="3">
    <source>
        <dbReference type="Google" id="ProtNLM"/>
    </source>
</evidence>
<dbReference type="RefSeq" id="WP_344059187.1">
    <property type="nucleotide sequence ID" value="NZ_BAAAOH010000001.1"/>
</dbReference>
<accession>A0ABN2S3B2</accession>
<dbReference type="Proteomes" id="UP001500326">
    <property type="component" value="Unassembled WGS sequence"/>
</dbReference>
<protein>
    <recommendedName>
        <fullName evidence="3">Dehydrogenase</fullName>
    </recommendedName>
</protein>
<evidence type="ECO:0000313" key="1">
    <source>
        <dbReference type="EMBL" id="GAA1979052.1"/>
    </source>
</evidence>
<reference evidence="1 2" key="1">
    <citation type="journal article" date="2019" name="Int. J. Syst. Evol. Microbiol.">
        <title>The Global Catalogue of Microorganisms (GCM) 10K type strain sequencing project: providing services to taxonomists for standard genome sequencing and annotation.</title>
        <authorList>
            <consortium name="The Broad Institute Genomics Platform"/>
            <consortium name="The Broad Institute Genome Sequencing Center for Infectious Disease"/>
            <person name="Wu L."/>
            <person name="Ma J."/>
        </authorList>
    </citation>
    <scope>NUCLEOTIDE SEQUENCE [LARGE SCALE GENOMIC DNA]</scope>
    <source>
        <strain evidence="1 2">JCM 14902</strain>
    </source>
</reference>
<comment type="caution">
    <text evidence="1">The sequence shown here is derived from an EMBL/GenBank/DDBJ whole genome shotgun (WGS) entry which is preliminary data.</text>
</comment>
<sequence length="134" mass="14360">MARKREPERSEQGLRNTALSDALQTQDVAAVAFALRHGPVVVPLTGTDPHDGPLVAEDVWTFRDPSSGEIALVLFSDESHKPAALPTSVSLQSPDWLRAFLGVNQDQIATVLFDLAGPHPMRSTPADLIAALDA</sequence>
<dbReference type="EMBL" id="BAAAOH010000001">
    <property type="protein sequence ID" value="GAA1979052.1"/>
    <property type="molecule type" value="Genomic_DNA"/>
</dbReference>
<evidence type="ECO:0000313" key="2">
    <source>
        <dbReference type="Proteomes" id="UP001500326"/>
    </source>
</evidence>
<gene>
    <name evidence="1" type="ORF">GCM10009777_10350</name>
</gene>
<keyword evidence="2" id="KW-1185">Reference proteome</keyword>